<evidence type="ECO:0000256" key="4">
    <source>
        <dbReference type="ARBA" id="ARBA00022777"/>
    </source>
</evidence>
<keyword evidence="3 8" id="KW-0547">Nucleotide-binding</keyword>
<feature type="region of interest" description="Disordered" evidence="9">
    <location>
        <begin position="361"/>
        <end position="414"/>
    </location>
</feature>
<proteinExistence type="predicted"/>
<dbReference type="CDD" id="cd14014">
    <property type="entry name" value="STKc_PknB_like"/>
    <property type="match status" value="1"/>
</dbReference>
<evidence type="ECO:0000313" key="11">
    <source>
        <dbReference type="EMBL" id="QDU38512.1"/>
    </source>
</evidence>
<dbReference type="FunFam" id="3.30.200.20:FF:000035">
    <property type="entry name" value="Serine/threonine protein kinase Stk1"/>
    <property type="match status" value="1"/>
</dbReference>
<keyword evidence="4 11" id="KW-0418">Kinase</keyword>
<dbReference type="PANTHER" id="PTHR43289">
    <property type="entry name" value="MITOGEN-ACTIVATED PROTEIN KINASE KINASE KINASE 20-RELATED"/>
    <property type="match status" value="1"/>
</dbReference>
<name>A0A517Z7Q9_9PLAN</name>
<evidence type="ECO:0000256" key="5">
    <source>
        <dbReference type="ARBA" id="ARBA00022840"/>
    </source>
</evidence>
<dbReference type="InterPro" id="IPR017441">
    <property type="entry name" value="Protein_kinase_ATP_BS"/>
</dbReference>
<evidence type="ECO:0000313" key="12">
    <source>
        <dbReference type="Proteomes" id="UP000320496"/>
    </source>
</evidence>
<dbReference type="PANTHER" id="PTHR43289:SF6">
    <property type="entry name" value="SERINE_THREONINE-PROTEIN KINASE NEKL-3"/>
    <property type="match status" value="1"/>
</dbReference>
<dbReference type="AlphaFoldDB" id="A0A517Z7Q9"/>
<dbReference type="InterPro" id="IPR011009">
    <property type="entry name" value="Kinase-like_dom_sf"/>
</dbReference>
<keyword evidence="12" id="KW-1185">Reference proteome</keyword>
<dbReference type="OrthoDB" id="6111975at2"/>
<keyword evidence="2 11" id="KW-0808">Transferase</keyword>
<dbReference type="EC" id="2.7.11.1" evidence="11"/>
<evidence type="ECO:0000256" key="3">
    <source>
        <dbReference type="ARBA" id="ARBA00022741"/>
    </source>
</evidence>
<dbReference type="SUPFAM" id="SSF56112">
    <property type="entry name" value="Protein kinase-like (PK-like)"/>
    <property type="match status" value="1"/>
</dbReference>
<sequence length="729" mass="79084">MHPVLRQIVDLGIVRQSDLADVAERADTPTSSLELQLDSLVGAGSLTPLQARRIVDRGPKSLVLGNYVIRDRVGSGGMGDVYEAIHQRLNRRVALKVLKPELTRDDNAVRRFRREVEASARMAHPNIVTVTDAGEADGHHFYVMEFVDGVDLASLVKTCGPLDLPFAVEIARQVADGMDVVHRQNVIHRDLKPSNLLLDRNGLVAILDLGLAKFFQAEAGTTSETQLTLTGNVMGTIDYMAPEQALDTRTADERADIYALGCTVYYLLTGKPLFPESTMMKRLLAHREQPIPSLDEVCPIAPERFRDVFERMVAKSPDDRPSSMHVLKDELAACLENFDRVAFQQTAGELVEQVQRQKKEQAAKSSWRAGIRLTDSASTAADTDDGTRGRAGDTDANRTLGSAGEDPQTSRIRSVTIAMPRSRVLWSISATAILVTGIVMFPDWSPPDPAATIVDVVEEPSRRVAEVPVAPEDEIGVPAIPLDLQTPALLVFATPHLNVTPGNPPDDDLVAGLRQIVRHVGFYLEDDGDNAISLERFQGPDRQIAIDLEKHLKTLLQQAGVRIIDELDANWHIRGRFAVSLRTSDSDVEYTVSLVDSNTGREKSAFHDSFALNSAQPPGFAAPPSPAPMPPAETSHETLIAAIDALAARTKTFVAQQDAQSISVGPFEAPAAADARTFEGALIAALQQAGVRVVDAGRAPWQLRGSLSIGTTGNSPTATVEATIVENEK</sequence>
<comment type="catalytic activity">
    <reaction evidence="6">
        <text>L-threonyl-[protein] + ATP = O-phospho-L-threonyl-[protein] + ADP + H(+)</text>
        <dbReference type="Rhea" id="RHEA:46608"/>
        <dbReference type="Rhea" id="RHEA-COMP:11060"/>
        <dbReference type="Rhea" id="RHEA-COMP:11605"/>
        <dbReference type="ChEBI" id="CHEBI:15378"/>
        <dbReference type="ChEBI" id="CHEBI:30013"/>
        <dbReference type="ChEBI" id="CHEBI:30616"/>
        <dbReference type="ChEBI" id="CHEBI:61977"/>
        <dbReference type="ChEBI" id="CHEBI:456216"/>
        <dbReference type="EC" id="2.7.11.1"/>
    </reaction>
</comment>
<evidence type="ECO:0000256" key="1">
    <source>
        <dbReference type="ARBA" id="ARBA00022527"/>
    </source>
</evidence>
<dbReference type="SMART" id="SM00220">
    <property type="entry name" value="S_TKc"/>
    <property type="match status" value="1"/>
</dbReference>
<feature type="domain" description="Protein kinase" evidence="10">
    <location>
        <begin position="67"/>
        <end position="332"/>
    </location>
</feature>
<dbReference type="Gene3D" id="1.10.510.10">
    <property type="entry name" value="Transferase(Phosphotransferase) domain 1"/>
    <property type="match status" value="1"/>
</dbReference>
<dbReference type="Gene3D" id="3.30.200.20">
    <property type="entry name" value="Phosphorylase Kinase, domain 1"/>
    <property type="match status" value="1"/>
</dbReference>
<dbReference type="PROSITE" id="PS50011">
    <property type="entry name" value="PROTEIN_KINASE_DOM"/>
    <property type="match status" value="1"/>
</dbReference>
<dbReference type="GO" id="GO:0106310">
    <property type="term" value="F:protein serine kinase activity"/>
    <property type="evidence" value="ECO:0007669"/>
    <property type="project" value="RHEA"/>
</dbReference>
<protein>
    <submittedName>
        <fullName evidence="11">Serine/threonine-protein kinase PknH</fullName>
        <ecNumber evidence="11">2.7.11.1</ecNumber>
    </submittedName>
</protein>
<dbReference type="PROSITE" id="PS00108">
    <property type="entry name" value="PROTEIN_KINASE_ST"/>
    <property type="match status" value="1"/>
</dbReference>
<accession>A0A517Z7Q9</accession>
<organism evidence="11 12">
    <name type="scientific">Maioricimonas rarisocia</name>
    <dbReference type="NCBI Taxonomy" id="2528026"/>
    <lineage>
        <taxon>Bacteria</taxon>
        <taxon>Pseudomonadati</taxon>
        <taxon>Planctomycetota</taxon>
        <taxon>Planctomycetia</taxon>
        <taxon>Planctomycetales</taxon>
        <taxon>Planctomycetaceae</taxon>
        <taxon>Maioricimonas</taxon>
    </lineage>
</organism>
<keyword evidence="5 8" id="KW-0067">ATP-binding</keyword>
<dbReference type="GO" id="GO:0004674">
    <property type="term" value="F:protein serine/threonine kinase activity"/>
    <property type="evidence" value="ECO:0007669"/>
    <property type="project" value="UniProtKB-KW"/>
</dbReference>
<dbReference type="Pfam" id="PF00069">
    <property type="entry name" value="Pkinase"/>
    <property type="match status" value="1"/>
</dbReference>
<comment type="catalytic activity">
    <reaction evidence="7">
        <text>L-seryl-[protein] + ATP = O-phospho-L-seryl-[protein] + ADP + H(+)</text>
        <dbReference type="Rhea" id="RHEA:17989"/>
        <dbReference type="Rhea" id="RHEA-COMP:9863"/>
        <dbReference type="Rhea" id="RHEA-COMP:11604"/>
        <dbReference type="ChEBI" id="CHEBI:15378"/>
        <dbReference type="ChEBI" id="CHEBI:29999"/>
        <dbReference type="ChEBI" id="CHEBI:30616"/>
        <dbReference type="ChEBI" id="CHEBI:83421"/>
        <dbReference type="ChEBI" id="CHEBI:456216"/>
        <dbReference type="EC" id="2.7.11.1"/>
    </reaction>
</comment>
<dbReference type="PROSITE" id="PS00107">
    <property type="entry name" value="PROTEIN_KINASE_ATP"/>
    <property type="match status" value="1"/>
</dbReference>
<feature type="binding site" evidence="8">
    <location>
        <position position="96"/>
    </location>
    <ligand>
        <name>ATP</name>
        <dbReference type="ChEBI" id="CHEBI:30616"/>
    </ligand>
</feature>
<feature type="compositionally biased region" description="Basic and acidic residues" evidence="9">
    <location>
        <begin position="385"/>
        <end position="396"/>
    </location>
</feature>
<dbReference type="GO" id="GO:0005524">
    <property type="term" value="F:ATP binding"/>
    <property type="evidence" value="ECO:0007669"/>
    <property type="project" value="UniProtKB-UniRule"/>
</dbReference>
<evidence type="ECO:0000256" key="8">
    <source>
        <dbReference type="PROSITE-ProRule" id="PRU10141"/>
    </source>
</evidence>
<evidence type="ECO:0000256" key="6">
    <source>
        <dbReference type="ARBA" id="ARBA00047899"/>
    </source>
</evidence>
<dbReference type="Proteomes" id="UP000320496">
    <property type="component" value="Chromosome"/>
</dbReference>
<evidence type="ECO:0000259" key="10">
    <source>
        <dbReference type="PROSITE" id="PS50011"/>
    </source>
</evidence>
<dbReference type="KEGG" id="mri:Mal4_28410"/>
<dbReference type="InterPro" id="IPR008271">
    <property type="entry name" value="Ser/Thr_kinase_AS"/>
</dbReference>
<dbReference type="RefSeq" id="WP_145369786.1">
    <property type="nucleotide sequence ID" value="NZ_CP036275.1"/>
</dbReference>
<gene>
    <name evidence="11" type="primary">pknH_1</name>
    <name evidence="11" type="ORF">Mal4_28410</name>
</gene>
<dbReference type="EMBL" id="CP036275">
    <property type="protein sequence ID" value="QDU38512.1"/>
    <property type="molecule type" value="Genomic_DNA"/>
</dbReference>
<evidence type="ECO:0000256" key="2">
    <source>
        <dbReference type="ARBA" id="ARBA00022679"/>
    </source>
</evidence>
<evidence type="ECO:0000256" key="7">
    <source>
        <dbReference type="ARBA" id="ARBA00048679"/>
    </source>
</evidence>
<evidence type="ECO:0000256" key="9">
    <source>
        <dbReference type="SAM" id="MobiDB-lite"/>
    </source>
</evidence>
<keyword evidence="1" id="KW-0723">Serine/threonine-protein kinase</keyword>
<reference evidence="11 12" key="1">
    <citation type="submission" date="2019-02" db="EMBL/GenBank/DDBJ databases">
        <title>Deep-cultivation of Planctomycetes and their phenomic and genomic characterization uncovers novel biology.</title>
        <authorList>
            <person name="Wiegand S."/>
            <person name="Jogler M."/>
            <person name="Boedeker C."/>
            <person name="Pinto D."/>
            <person name="Vollmers J."/>
            <person name="Rivas-Marin E."/>
            <person name="Kohn T."/>
            <person name="Peeters S.H."/>
            <person name="Heuer A."/>
            <person name="Rast P."/>
            <person name="Oberbeckmann S."/>
            <person name="Bunk B."/>
            <person name="Jeske O."/>
            <person name="Meyerdierks A."/>
            <person name="Storesund J.E."/>
            <person name="Kallscheuer N."/>
            <person name="Luecker S."/>
            <person name="Lage O.M."/>
            <person name="Pohl T."/>
            <person name="Merkel B.J."/>
            <person name="Hornburger P."/>
            <person name="Mueller R.-W."/>
            <person name="Bruemmer F."/>
            <person name="Labrenz M."/>
            <person name="Spormann A.M."/>
            <person name="Op den Camp H."/>
            <person name="Overmann J."/>
            <person name="Amann R."/>
            <person name="Jetten M.S.M."/>
            <person name="Mascher T."/>
            <person name="Medema M.H."/>
            <person name="Devos D.P."/>
            <person name="Kaster A.-K."/>
            <person name="Ovreas L."/>
            <person name="Rohde M."/>
            <person name="Galperin M.Y."/>
            <person name="Jogler C."/>
        </authorList>
    </citation>
    <scope>NUCLEOTIDE SEQUENCE [LARGE SCALE GENOMIC DNA]</scope>
    <source>
        <strain evidence="11 12">Mal4</strain>
    </source>
</reference>
<dbReference type="InterPro" id="IPR000719">
    <property type="entry name" value="Prot_kinase_dom"/>
</dbReference>